<evidence type="ECO:0000313" key="1">
    <source>
        <dbReference type="EMBL" id="KAJ1372377.1"/>
    </source>
</evidence>
<comment type="caution">
    <text evidence="1">The sequence shown here is derived from an EMBL/GenBank/DDBJ whole genome shotgun (WGS) entry which is preliminary data.</text>
</comment>
<organism evidence="1 2">
    <name type="scientific">Parelaphostrongylus tenuis</name>
    <name type="common">Meningeal worm</name>
    <dbReference type="NCBI Taxonomy" id="148309"/>
    <lineage>
        <taxon>Eukaryota</taxon>
        <taxon>Metazoa</taxon>
        <taxon>Ecdysozoa</taxon>
        <taxon>Nematoda</taxon>
        <taxon>Chromadorea</taxon>
        <taxon>Rhabditida</taxon>
        <taxon>Rhabditina</taxon>
        <taxon>Rhabditomorpha</taxon>
        <taxon>Strongyloidea</taxon>
        <taxon>Metastrongylidae</taxon>
        <taxon>Parelaphostrongylus</taxon>
    </lineage>
</organism>
<name>A0AAD5R9S2_PARTN</name>
<protein>
    <submittedName>
        <fullName evidence="1">Uncharacterized protein</fullName>
    </submittedName>
</protein>
<accession>A0AAD5R9S2</accession>
<proteinExistence type="predicted"/>
<sequence length="113" mass="12784">MADNQEVTSIFSELFSEPIMKDFDYYIIAERSVDFFPIPAFDFGLTPSPIQQVGSSAEDLSPKSIPWKRHHDDLEKHLQGYFRKPRNVICTTSNIPYGICAGVRTTTEEGPAK</sequence>
<dbReference type="Proteomes" id="UP001196413">
    <property type="component" value="Unassembled WGS sequence"/>
</dbReference>
<keyword evidence="2" id="KW-1185">Reference proteome</keyword>
<dbReference type="EMBL" id="JAHQIW010007131">
    <property type="protein sequence ID" value="KAJ1372377.1"/>
    <property type="molecule type" value="Genomic_DNA"/>
</dbReference>
<reference evidence="1" key="1">
    <citation type="submission" date="2021-06" db="EMBL/GenBank/DDBJ databases">
        <title>Parelaphostrongylus tenuis whole genome reference sequence.</title>
        <authorList>
            <person name="Garwood T.J."/>
            <person name="Larsen P.A."/>
            <person name="Fountain-Jones N.M."/>
            <person name="Garbe J.R."/>
            <person name="Macchietto M.G."/>
            <person name="Kania S.A."/>
            <person name="Gerhold R.W."/>
            <person name="Richards J.E."/>
            <person name="Wolf T.M."/>
        </authorList>
    </citation>
    <scope>NUCLEOTIDE SEQUENCE</scope>
    <source>
        <strain evidence="1">MNPRO001-30</strain>
        <tissue evidence="1">Meninges</tissue>
    </source>
</reference>
<gene>
    <name evidence="1" type="ORF">KIN20_034521</name>
</gene>
<dbReference type="AlphaFoldDB" id="A0AAD5R9S2"/>
<evidence type="ECO:0000313" key="2">
    <source>
        <dbReference type="Proteomes" id="UP001196413"/>
    </source>
</evidence>